<gene>
    <name evidence="1" type="ORF">CR513_08524</name>
</gene>
<dbReference type="Gene3D" id="3.30.420.10">
    <property type="entry name" value="Ribonuclease H-like superfamily/Ribonuclease H"/>
    <property type="match status" value="1"/>
</dbReference>
<dbReference type="GO" id="GO:0003676">
    <property type="term" value="F:nucleic acid binding"/>
    <property type="evidence" value="ECO:0007669"/>
    <property type="project" value="InterPro"/>
</dbReference>
<proteinExistence type="predicted"/>
<keyword evidence="2" id="KW-1185">Reference proteome</keyword>
<dbReference type="Proteomes" id="UP000257109">
    <property type="component" value="Unassembled WGS sequence"/>
</dbReference>
<accession>A0A371HX71</accession>
<dbReference type="EMBL" id="QJKJ01001481">
    <property type="protein sequence ID" value="RDY07378.1"/>
    <property type="molecule type" value="Genomic_DNA"/>
</dbReference>
<dbReference type="PANTHER" id="PTHR42648:SF31">
    <property type="entry name" value="RNA-DIRECTED DNA POLYMERASE"/>
    <property type="match status" value="1"/>
</dbReference>
<evidence type="ECO:0008006" key="3">
    <source>
        <dbReference type="Google" id="ProtNLM"/>
    </source>
</evidence>
<sequence length="218" mass="25019">MLSGSSQWKQTRIVKEGTMYLEENIYLQNVLYIPNMNCTLVFVSKIDQTSRTLIRVGHPSKQVFAYLLEVHGGDSFDFCDSCYKAKQTSDVFQDSYNKADAKIIISDNETKFTCLRSYFELHGILYQTVSVETLQQMRVERKHWHILNVVGALRFQANLPIQFWEKCVFIVQLAILGNRRVEGLDYNKTFALIAKMTTMQTSISGNNEKLGVTSNKCS</sequence>
<dbReference type="InterPro" id="IPR036397">
    <property type="entry name" value="RNaseH_sf"/>
</dbReference>
<dbReference type="PANTHER" id="PTHR42648">
    <property type="entry name" value="TRANSPOSASE, PUTATIVE-RELATED"/>
    <property type="match status" value="1"/>
</dbReference>
<dbReference type="InterPro" id="IPR012337">
    <property type="entry name" value="RNaseH-like_sf"/>
</dbReference>
<organism evidence="1 2">
    <name type="scientific">Mucuna pruriens</name>
    <name type="common">Velvet bean</name>
    <name type="synonym">Dolichos pruriens</name>
    <dbReference type="NCBI Taxonomy" id="157652"/>
    <lineage>
        <taxon>Eukaryota</taxon>
        <taxon>Viridiplantae</taxon>
        <taxon>Streptophyta</taxon>
        <taxon>Embryophyta</taxon>
        <taxon>Tracheophyta</taxon>
        <taxon>Spermatophyta</taxon>
        <taxon>Magnoliopsida</taxon>
        <taxon>eudicotyledons</taxon>
        <taxon>Gunneridae</taxon>
        <taxon>Pentapetalae</taxon>
        <taxon>rosids</taxon>
        <taxon>fabids</taxon>
        <taxon>Fabales</taxon>
        <taxon>Fabaceae</taxon>
        <taxon>Papilionoideae</taxon>
        <taxon>50 kb inversion clade</taxon>
        <taxon>NPAAA clade</taxon>
        <taxon>indigoferoid/millettioid clade</taxon>
        <taxon>Phaseoleae</taxon>
        <taxon>Mucuna</taxon>
    </lineage>
</organism>
<name>A0A371HX71_MUCPR</name>
<evidence type="ECO:0000313" key="1">
    <source>
        <dbReference type="EMBL" id="RDY07378.1"/>
    </source>
</evidence>
<reference evidence="1" key="1">
    <citation type="submission" date="2018-05" db="EMBL/GenBank/DDBJ databases">
        <title>Draft genome of Mucuna pruriens seed.</title>
        <authorList>
            <person name="Nnadi N.E."/>
            <person name="Vos R."/>
            <person name="Hasami M.H."/>
            <person name="Devisetty U.K."/>
            <person name="Aguiy J.C."/>
        </authorList>
    </citation>
    <scope>NUCLEOTIDE SEQUENCE [LARGE SCALE GENOMIC DNA]</scope>
    <source>
        <strain evidence="1">JCA_2017</strain>
    </source>
</reference>
<dbReference type="SUPFAM" id="SSF53098">
    <property type="entry name" value="Ribonuclease H-like"/>
    <property type="match status" value="1"/>
</dbReference>
<evidence type="ECO:0000313" key="2">
    <source>
        <dbReference type="Proteomes" id="UP000257109"/>
    </source>
</evidence>
<dbReference type="AlphaFoldDB" id="A0A371HX71"/>
<protein>
    <recommendedName>
        <fullName evidence="3">Integrase catalytic domain-containing protein</fullName>
    </recommendedName>
</protein>
<dbReference type="InterPro" id="IPR039537">
    <property type="entry name" value="Retrotran_Ty1/copia-like"/>
</dbReference>
<comment type="caution">
    <text evidence="1">The sequence shown here is derived from an EMBL/GenBank/DDBJ whole genome shotgun (WGS) entry which is preliminary data.</text>
</comment>
<feature type="non-terminal residue" evidence="1">
    <location>
        <position position="1"/>
    </location>
</feature>